<gene>
    <name evidence="1" type="ORF">CLUMA_CG002663</name>
</gene>
<accession>A0A1J1HNI0</accession>
<keyword evidence="2" id="KW-1185">Reference proteome</keyword>
<evidence type="ECO:0000313" key="2">
    <source>
        <dbReference type="Proteomes" id="UP000183832"/>
    </source>
</evidence>
<dbReference type="OrthoDB" id="407106at2759"/>
<organism evidence="1 2">
    <name type="scientific">Clunio marinus</name>
    <dbReference type="NCBI Taxonomy" id="568069"/>
    <lineage>
        <taxon>Eukaryota</taxon>
        <taxon>Metazoa</taxon>
        <taxon>Ecdysozoa</taxon>
        <taxon>Arthropoda</taxon>
        <taxon>Hexapoda</taxon>
        <taxon>Insecta</taxon>
        <taxon>Pterygota</taxon>
        <taxon>Neoptera</taxon>
        <taxon>Endopterygota</taxon>
        <taxon>Diptera</taxon>
        <taxon>Nematocera</taxon>
        <taxon>Chironomoidea</taxon>
        <taxon>Chironomidae</taxon>
        <taxon>Clunio</taxon>
    </lineage>
</organism>
<protein>
    <submittedName>
        <fullName evidence="1">CLUMA_CG002663, isoform A</fullName>
    </submittedName>
</protein>
<dbReference type="EMBL" id="CVRI01000010">
    <property type="protein sequence ID" value="CRK89082.1"/>
    <property type="molecule type" value="Genomic_DNA"/>
</dbReference>
<name>A0A1J1HNI0_9DIPT</name>
<sequence length="65" mass="7427">MRNLHDMPNKKIVYSSAMSGVSHLWITSRSGGREKKKNMRASGSGIIKCEQNRQRTTTKAICWIF</sequence>
<evidence type="ECO:0000313" key="1">
    <source>
        <dbReference type="EMBL" id="CRK89082.1"/>
    </source>
</evidence>
<reference evidence="1 2" key="1">
    <citation type="submission" date="2015-04" db="EMBL/GenBank/DDBJ databases">
        <authorList>
            <person name="Syromyatnikov M.Y."/>
            <person name="Popov V.N."/>
        </authorList>
    </citation>
    <scope>NUCLEOTIDE SEQUENCE [LARGE SCALE GENOMIC DNA]</scope>
</reference>
<dbReference type="AlphaFoldDB" id="A0A1J1HNI0"/>
<dbReference type="Proteomes" id="UP000183832">
    <property type="component" value="Unassembled WGS sequence"/>
</dbReference>
<proteinExistence type="predicted"/>